<evidence type="ECO:0000313" key="4">
    <source>
        <dbReference type="EMBL" id="KAF7299573.1"/>
    </source>
</evidence>
<evidence type="ECO:0000256" key="1">
    <source>
        <dbReference type="ARBA" id="ARBA00020833"/>
    </source>
</evidence>
<feature type="compositionally biased region" description="Acidic residues" evidence="2">
    <location>
        <begin position="385"/>
        <end position="408"/>
    </location>
</feature>
<feature type="compositionally biased region" description="Polar residues" evidence="2">
    <location>
        <begin position="1"/>
        <end position="14"/>
    </location>
</feature>
<organism evidence="4 5">
    <name type="scientific">Mycena chlorophos</name>
    <name type="common">Agaric fungus</name>
    <name type="synonym">Agaricus chlorophos</name>
    <dbReference type="NCBI Taxonomy" id="658473"/>
    <lineage>
        <taxon>Eukaryota</taxon>
        <taxon>Fungi</taxon>
        <taxon>Dikarya</taxon>
        <taxon>Basidiomycota</taxon>
        <taxon>Agaricomycotina</taxon>
        <taxon>Agaricomycetes</taxon>
        <taxon>Agaricomycetidae</taxon>
        <taxon>Agaricales</taxon>
        <taxon>Marasmiineae</taxon>
        <taxon>Mycenaceae</taxon>
        <taxon>Mycena</taxon>
    </lineage>
</organism>
<evidence type="ECO:0000256" key="2">
    <source>
        <dbReference type="SAM" id="MobiDB-lite"/>
    </source>
</evidence>
<sequence length="414" mass="44388">MVEASGTLSHTTIVHNAPPEDHGLKREYLAHLPVHQVIDICLRLDVHVPMALKRDIWPTDFRAALATMQNKPAKVEDAAASPPAVPTANGTDAKPPEQPPVAGPSTVPVAAPVQPYGYPPPAPYGAAPAAYYPGYPAYAYTYPPPYAYPGAQPFFTTPHAPDPAAAVDDGDLPSYEDMIVEGLTVVNDPEGLAPKDLFNWMASRYPVQSNFRPSASQALQKAYRRGRFEKSTSGKYRLNPNWEGGSSSTRRATRRPQTQAAVAPLTKPRMPSATPYSAPRVPFIPVPPRSAIPTTGAKIPSYSNPHLYAPPPSAVPIAKPNMPPNPSDAVYQSAQKILQTINFGAAAVDLSRIKAEPAVHSLTDHARADLQVQLVLLAAQLEEIAEQEQADDADGEDEDGDADAEMEEVVPVAS</sequence>
<dbReference type="GO" id="GO:0003677">
    <property type="term" value="F:DNA binding"/>
    <property type="evidence" value="ECO:0007669"/>
    <property type="project" value="InterPro"/>
</dbReference>
<dbReference type="Pfam" id="PF00538">
    <property type="entry name" value="Linker_histone"/>
    <property type="match status" value="1"/>
</dbReference>
<evidence type="ECO:0000259" key="3">
    <source>
        <dbReference type="PROSITE" id="PS51504"/>
    </source>
</evidence>
<feature type="region of interest" description="Disordered" evidence="2">
    <location>
        <begin position="1"/>
        <end position="20"/>
    </location>
</feature>
<feature type="compositionally biased region" description="Low complexity" evidence="2">
    <location>
        <begin position="246"/>
        <end position="261"/>
    </location>
</feature>
<accession>A0A8H6SIH2</accession>
<protein>
    <recommendedName>
        <fullName evidence="1">Histone H1</fullName>
    </recommendedName>
</protein>
<reference evidence="4" key="1">
    <citation type="submission" date="2020-05" db="EMBL/GenBank/DDBJ databases">
        <title>Mycena genomes resolve the evolution of fungal bioluminescence.</title>
        <authorList>
            <person name="Tsai I.J."/>
        </authorList>
    </citation>
    <scope>NUCLEOTIDE SEQUENCE</scope>
    <source>
        <strain evidence="4">110903Hualien_Pintung</strain>
    </source>
</reference>
<dbReference type="SUPFAM" id="SSF46785">
    <property type="entry name" value="Winged helix' DNA-binding domain"/>
    <property type="match status" value="1"/>
</dbReference>
<name>A0A8H6SIH2_MYCCL</name>
<feature type="region of interest" description="Disordered" evidence="2">
    <location>
        <begin position="385"/>
        <end position="414"/>
    </location>
</feature>
<feature type="region of interest" description="Disordered" evidence="2">
    <location>
        <begin position="73"/>
        <end position="106"/>
    </location>
</feature>
<gene>
    <name evidence="4" type="ORF">HMN09_00962500</name>
</gene>
<dbReference type="GO" id="GO:0000786">
    <property type="term" value="C:nucleosome"/>
    <property type="evidence" value="ECO:0007669"/>
    <property type="project" value="InterPro"/>
</dbReference>
<evidence type="ECO:0000313" key="5">
    <source>
        <dbReference type="Proteomes" id="UP000613580"/>
    </source>
</evidence>
<dbReference type="Proteomes" id="UP000613580">
    <property type="component" value="Unassembled WGS sequence"/>
</dbReference>
<dbReference type="PROSITE" id="PS51504">
    <property type="entry name" value="H15"/>
    <property type="match status" value="1"/>
</dbReference>
<dbReference type="InterPro" id="IPR036388">
    <property type="entry name" value="WH-like_DNA-bd_sf"/>
</dbReference>
<dbReference type="InterPro" id="IPR036390">
    <property type="entry name" value="WH_DNA-bd_sf"/>
</dbReference>
<proteinExistence type="predicted"/>
<keyword evidence="5" id="KW-1185">Reference proteome</keyword>
<comment type="caution">
    <text evidence="4">The sequence shown here is derived from an EMBL/GenBank/DDBJ whole genome shotgun (WGS) entry which is preliminary data.</text>
</comment>
<dbReference type="Gene3D" id="1.10.10.10">
    <property type="entry name" value="Winged helix-like DNA-binding domain superfamily/Winged helix DNA-binding domain"/>
    <property type="match status" value="1"/>
</dbReference>
<dbReference type="EMBL" id="JACAZE010000014">
    <property type="protein sequence ID" value="KAF7299573.1"/>
    <property type="molecule type" value="Genomic_DNA"/>
</dbReference>
<dbReference type="InterPro" id="IPR005818">
    <property type="entry name" value="Histone_H1/H5_H15"/>
</dbReference>
<dbReference type="AlphaFoldDB" id="A0A8H6SIH2"/>
<feature type="domain" description="H15" evidence="3">
    <location>
        <begin position="171"/>
        <end position="240"/>
    </location>
</feature>
<dbReference type="GO" id="GO:0006334">
    <property type="term" value="P:nucleosome assembly"/>
    <property type="evidence" value="ECO:0007669"/>
    <property type="project" value="InterPro"/>
</dbReference>
<dbReference type="OrthoDB" id="5863171at2759"/>
<feature type="region of interest" description="Disordered" evidence="2">
    <location>
        <begin position="224"/>
        <end position="277"/>
    </location>
</feature>